<accession>A0A9N8PE06</accession>
<name>A0A9N8PE06_9PEZI</name>
<gene>
    <name evidence="2" type="ORF">AWRI4619_LOCUS7485</name>
</gene>
<reference evidence="2" key="1">
    <citation type="submission" date="2020-06" db="EMBL/GenBank/DDBJ databases">
        <authorList>
            <person name="Onetto C."/>
        </authorList>
    </citation>
    <scope>NUCLEOTIDE SEQUENCE</scope>
</reference>
<comment type="caution">
    <text evidence="2">The sequence shown here is derived from an EMBL/GenBank/DDBJ whole genome shotgun (WGS) entry which is preliminary data.</text>
</comment>
<dbReference type="EMBL" id="CAIJEN010000014">
    <property type="protein sequence ID" value="CAD0092807.1"/>
    <property type="molecule type" value="Genomic_DNA"/>
</dbReference>
<protein>
    <submittedName>
        <fullName evidence="2">Uncharacterized protein</fullName>
    </submittedName>
</protein>
<dbReference type="AlphaFoldDB" id="A0A9N8PE06"/>
<organism evidence="2 3">
    <name type="scientific">Aureobasidium vineae</name>
    <dbReference type="NCBI Taxonomy" id="2773715"/>
    <lineage>
        <taxon>Eukaryota</taxon>
        <taxon>Fungi</taxon>
        <taxon>Dikarya</taxon>
        <taxon>Ascomycota</taxon>
        <taxon>Pezizomycotina</taxon>
        <taxon>Dothideomycetes</taxon>
        <taxon>Dothideomycetidae</taxon>
        <taxon>Dothideales</taxon>
        <taxon>Saccotheciaceae</taxon>
        <taxon>Aureobasidium</taxon>
    </lineage>
</organism>
<proteinExistence type="predicted"/>
<evidence type="ECO:0000313" key="2">
    <source>
        <dbReference type="EMBL" id="CAD0092807.1"/>
    </source>
</evidence>
<dbReference type="Proteomes" id="UP000716446">
    <property type="component" value="Unassembled WGS sequence"/>
</dbReference>
<feature type="compositionally biased region" description="Basic and acidic residues" evidence="1">
    <location>
        <begin position="17"/>
        <end position="30"/>
    </location>
</feature>
<evidence type="ECO:0000256" key="1">
    <source>
        <dbReference type="SAM" id="MobiDB-lite"/>
    </source>
</evidence>
<sequence>MSYELPPKEKLREIAARQDAKEKEIKEARARRLSNKPLNEQEAAAEIIQVGDDQHSKLSSYDAEPDQRNYRGHRERREMRGLGLSASTRWFDVCCLPRLYSSLTDMV</sequence>
<feature type="region of interest" description="Disordered" evidence="1">
    <location>
        <begin position="17"/>
        <end position="74"/>
    </location>
</feature>
<evidence type="ECO:0000313" key="3">
    <source>
        <dbReference type="Proteomes" id="UP000716446"/>
    </source>
</evidence>
<keyword evidence="3" id="KW-1185">Reference proteome</keyword>